<organism evidence="1 2">
    <name type="scientific">Paenibacillus yanchengensis</name>
    <dbReference type="NCBI Taxonomy" id="2035833"/>
    <lineage>
        <taxon>Bacteria</taxon>
        <taxon>Bacillati</taxon>
        <taxon>Bacillota</taxon>
        <taxon>Bacilli</taxon>
        <taxon>Bacillales</taxon>
        <taxon>Paenibacillaceae</taxon>
        <taxon>Paenibacillus</taxon>
    </lineage>
</organism>
<dbReference type="EMBL" id="JBHUHO010000030">
    <property type="protein sequence ID" value="MFD2116339.1"/>
    <property type="molecule type" value="Genomic_DNA"/>
</dbReference>
<dbReference type="Proteomes" id="UP001597362">
    <property type="component" value="Unassembled WGS sequence"/>
</dbReference>
<gene>
    <name evidence="1" type="ORF">ACFSJH_11465</name>
</gene>
<sequence>MQMIVSYLALVFALISSSLTFSSYFMSRKKYEEVLSIYCDSIKQHQTETNKLKNEIDELYIRLNAMRLYLSEDELEAFCEKFSLQKPE</sequence>
<evidence type="ECO:0000313" key="2">
    <source>
        <dbReference type="Proteomes" id="UP001597362"/>
    </source>
</evidence>
<protein>
    <submittedName>
        <fullName evidence="1">Uncharacterized protein</fullName>
    </submittedName>
</protein>
<evidence type="ECO:0000313" key="1">
    <source>
        <dbReference type="EMBL" id="MFD2116339.1"/>
    </source>
</evidence>
<proteinExistence type="predicted"/>
<comment type="caution">
    <text evidence="1">The sequence shown here is derived from an EMBL/GenBank/DDBJ whole genome shotgun (WGS) entry which is preliminary data.</text>
</comment>
<name>A0ABW4YLE7_9BACL</name>
<reference evidence="2" key="1">
    <citation type="journal article" date="2019" name="Int. J. Syst. Evol. Microbiol.">
        <title>The Global Catalogue of Microorganisms (GCM) 10K type strain sequencing project: providing services to taxonomists for standard genome sequencing and annotation.</title>
        <authorList>
            <consortium name="The Broad Institute Genomics Platform"/>
            <consortium name="The Broad Institute Genome Sequencing Center for Infectious Disease"/>
            <person name="Wu L."/>
            <person name="Ma J."/>
        </authorList>
    </citation>
    <scope>NUCLEOTIDE SEQUENCE [LARGE SCALE GENOMIC DNA]</scope>
    <source>
        <strain evidence="2">GH52</strain>
    </source>
</reference>
<accession>A0ABW4YLE7</accession>
<dbReference type="RefSeq" id="WP_377772406.1">
    <property type="nucleotide sequence ID" value="NZ_JBHUHO010000030.1"/>
</dbReference>
<keyword evidence="2" id="KW-1185">Reference proteome</keyword>